<evidence type="ECO:0000313" key="1">
    <source>
        <dbReference type="EMBL" id="CSC89410.1"/>
    </source>
</evidence>
<dbReference type="Proteomes" id="UP000041770">
    <property type="component" value="Unassembled WGS sequence"/>
</dbReference>
<evidence type="ECO:0000313" key="2">
    <source>
        <dbReference type="Proteomes" id="UP000041770"/>
    </source>
</evidence>
<protein>
    <submittedName>
        <fullName evidence="1">Uncharacterized protein</fullName>
    </submittedName>
</protein>
<reference evidence="1 2" key="1">
    <citation type="submission" date="2015-07" db="EMBL/GenBank/DDBJ databases">
        <authorList>
            <consortium name="Pathogen Informatics"/>
        </authorList>
    </citation>
    <scope>NUCLEOTIDE SEQUENCE [LARGE SCALE GENOMIC DNA]</scope>
    <source>
        <strain evidence="1 2">A316</strain>
    </source>
</reference>
<proteinExistence type="predicted"/>
<sequence>MLLCIIGESPRTINHELQEVNGKPAKSRQITEQSALTSYNNLTTIASLLGSNHDALITAALHEV</sequence>
<organism evidence="1 2">
    <name type="scientific">Vibrio cholerae</name>
    <dbReference type="NCBI Taxonomy" id="666"/>
    <lineage>
        <taxon>Bacteria</taxon>
        <taxon>Pseudomonadati</taxon>
        <taxon>Pseudomonadota</taxon>
        <taxon>Gammaproteobacteria</taxon>
        <taxon>Vibrionales</taxon>
        <taxon>Vibrionaceae</taxon>
        <taxon>Vibrio</taxon>
    </lineage>
</organism>
<accession>A0A656A2U5</accession>
<dbReference type="EMBL" id="CWQY01000017">
    <property type="protein sequence ID" value="CSC89410.1"/>
    <property type="molecule type" value="Genomic_DNA"/>
</dbReference>
<dbReference type="AlphaFoldDB" id="A0A656A2U5"/>
<name>A0A656A2U5_VIBCL</name>
<gene>
    <name evidence="1" type="ORF">ERS013200_02563</name>
</gene>